<evidence type="ECO:0000313" key="1">
    <source>
        <dbReference type="EMBL" id="KAF0733792.1"/>
    </source>
</evidence>
<dbReference type="Proteomes" id="UP000481153">
    <property type="component" value="Unassembled WGS sequence"/>
</dbReference>
<keyword evidence="2" id="KW-1185">Reference proteome</keyword>
<dbReference type="AlphaFoldDB" id="A0A6G0X1R7"/>
<dbReference type="VEuPathDB" id="FungiDB:AeMF1_000556"/>
<sequence>MANKRRRGDSPPPLFSTPPAIVEHIARYIGDCDDFFAFLSCFQDQQGGETLGDLGHFLALAATLDPTDLWPKFRLRRLTSSLVPSIRCITRFFTTIYVFEVFDIALLQQCLHPHNVVELLVCPPQDQVDKWLTTPVSKLPLQHITFNSQDVRTTDIFLEQLESMPDLVSLHIENTTFRDLDSLFEFIQASSKLVRLNLSVLFLMSPSDHLHSEERFVSAKFQRRHLDILIAWLKRSPVTAIILKKWDFEEEDETSAELLLEAVFGSSTIQHLVLIDPTLSITASRADFPM</sequence>
<comment type="caution">
    <text evidence="1">The sequence shown here is derived from an EMBL/GenBank/DDBJ whole genome shotgun (WGS) entry which is preliminary data.</text>
</comment>
<evidence type="ECO:0008006" key="3">
    <source>
        <dbReference type="Google" id="ProtNLM"/>
    </source>
</evidence>
<evidence type="ECO:0000313" key="2">
    <source>
        <dbReference type="Proteomes" id="UP000481153"/>
    </source>
</evidence>
<protein>
    <recommendedName>
        <fullName evidence="3">FBD domain-containing protein</fullName>
    </recommendedName>
</protein>
<name>A0A6G0X1R7_9STRA</name>
<dbReference type="EMBL" id="VJMJ01000119">
    <property type="protein sequence ID" value="KAF0733792.1"/>
    <property type="molecule type" value="Genomic_DNA"/>
</dbReference>
<organism evidence="1 2">
    <name type="scientific">Aphanomyces euteiches</name>
    <dbReference type="NCBI Taxonomy" id="100861"/>
    <lineage>
        <taxon>Eukaryota</taxon>
        <taxon>Sar</taxon>
        <taxon>Stramenopiles</taxon>
        <taxon>Oomycota</taxon>
        <taxon>Saprolegniomycetes</taxon>
        <taxon>Saprolegniales</taxon>
        <taxon>Verrucalvaceae</taxon>
        <taxon>Aphanomyces</taxon>
    </lineage>
</organism>
<reference evidence="1 2" key="1">
    <citation type="submission" date="2019-07" db="EMBL/GenBank/DDBJ databases">
        <title>Genomics analysis of Aphanomyces spp. identifies a new class of oomycete effector associated with host adaptation.</title>
        <authorList>
            <person name="Gaulin E."/>
        </authorList>
    </citation>
    <scope>NUCLEOTIDE SEQUENCE [LARGE SCALE GENOMIC DNA]</scope>
    <source>
        <strain evidence="1 2">ATCC 201684</strain>
    </source>
</reference>
<proteinExistence type="predicted"/>
<accession>A0A6G0X1R7</accession>
<gene>
    <name evidence="1" type="ORF">Ae201684_009360</name>
</gene>